<dbReference type="EMBL" id="AP035881">
    <property type="protein sequence ID" value="BFP49881.1"/>
    <property type="molecule type" value="Genomic_DNA"/>
</dbReference>
<evidence type="ECO:0000313" key="8">
    <source>
        <dbReference type="EMBL" id="BFP49881.1"/>
    </source>
</evidence>
<evidence type="ECO:0000256" key="3">
    <source>
        <dbReference type="ARBA" id="ARBA00022578"/>
    </source>
</evidence>
<accession>A0AB33K313</accession>
<evidence type="ECO:0000256" key="2">
    <source>
        <dbReference type="ARBA" id="ARBA00010961"/>
    </source>
</evidence>
<feature type="compositionally biased region" description="Low complexity" evidence="7">
    <location>
        <begin position="291"/>
        <end position="301"/>
    </location>
</feature>
<dbReference type="GO" id="GO:0003677">
    <property type="term" value="F:DNA binding"/>
    <property type="evidence" value="ECO:0007669"/>
    <property type="project" value="UniProtKB-UniRule"/>
</dbReference>
<comment type="function">
    <text evidence="1 6">Required for the transposition of the insertion element.</text>
</comment>
<evidence type="ECO:0000256" key="1">
    <source>
        <dbReference type="ARBA" id="ARBA00002190"/>
    </source>
</evidence>
<protein>
    <recommendedName>
        <fullName evidence="6">Mutator family transposase</fullName>
    </recommendedName>
</protein>
<evidence type="ECO:0000256" key="7">
    <source>
        <dbReference type="SAM" id="MobiDB-lite"/>
    </source>
</evidence>
<sequence length="350" mass="38055">MPRDREGSFEPQLVKKRQRRLSGVDETVLSLSARGLTHGDISAHPAEVYGASVSKSTISTITDKVMDGMAEWQNRPPDPVYPVAFIDCIHVKVRDGQVANRPVYVALAVTVDGTRDILSLCAGDGGEGAKYWLQVLTEIKNRGVEDVCMVVCDGLRGLPDAMPVYTAPTQNAAEERFLEFQEAWGTKYPAIVWLWENAWAEFGPFLQFDVETRRIVCTTNAIESVNARIRKAVRACGVAHLRLLAGRLHVLHHCGPGRRHPPTCVRVSTWPSSPWRSCIPSRAAPSPPSSSAPAWRASPLAPGAPCPASTVARCDCPATSPPRGVARRGPARHLARTGSSTLHHRPAGTD</sequence>
<keyword evidence="3 6" id="KW-0815">Transposition</keyword>
<evidence type="ECO:0000256" key="6">
    <source>
        <dbReference type="RuleBase" id="RU365089"/>
    </source>
</evidence>
<evidence type="ECO:0000256" key="4">
    <source>
        <dbReference type="ARBA" id="ARBA00023125"/>
    </source>
</evidence>
<organism evidence="8">
    <name type="scientific">Kitasatospora sp. CMC57</name>
    <dbReference type="NCBI Taxonomy" id="3231513"/>
    <lineage>
        <taxon>Bacteria</taxon>
        <taxon>Bacillati</taxon>
        <taxon>Actinomycetota</taxon>
        <taxon>Actinomycetes</taxon>
        <taxon>Kitasatosporales</taxon>
        <taxon>Streptomycetaceae</taxon>
        <taxon>Kitasatospora</taxon>
    </lineage>
</organism>
<feature type="compositionally biased region" description="Basic residues" evidence="7">
    <location>
        <begin position="325"/>
        <end position="335"/>
    </location>
</feature>
<dbReference type="Pfam" id="PF00872">
    <property type="entry name" value="Transposase_mut"/>
    <property type="match status" value="2"/>
</dbReference>
<dbReference type="GO" id="GO:0004803">
    <property type="term" value="F:transposase activity"/>
    <property type="evidence" value="ECO:0007669"/>
    <property type="project" value="UniProtKB-UniRule"/>
</dbReference>
<keyword evidence="5 6" id="KW-0233">DNA recombination</keyword>
<feature type="region of interest" description="Disordered" evidence="7">
    <location>
        <begin position="281"/>
        <end position="350"/>
    </location>
</feature>
<evidence type="ECO:0000256" key="5">
    <source>
        <dbReference type="ARBA" id="ARBA00023172"/>
    </source>
</evidence>
<keyword evidence="4 6" id="KW-0238">DNA-binding</keyword>
<dbReference type="InterPro" id="IPR001207">
    <property type="entry name" value="Transposase_mutator"/>
</dbReference>
<dbReference type="PANTHER" id="PTHR33217:SF8">
    <property type="entry name" value="MUTATOR FAMILY TRANSPOSASE"/>
    <property type="match status" value="1"/>
</dbReference>
<dbReference type="AlphaFoldDB" id="A0AB33K313"/>
<name>A0AB33K313_9ACTN</name>
<keyword evidence="6" id="KW-0814">Transposable element</keyword>
<reference evidence="8" key="1">
    <citation type="submission" date="2024-07" db="EMBL/GenBank/DDBJ databases">
        <title>Complete genome sequences of cellulolytic bacteria, Kitasatospora sp. CMC57 and Streptomyces sp. CMC78, isolated from Japanese agricultural soil.</title>
        <authorList>
            <person name="Hashimoto T."/>
            <person name="Ito M."/>
            <person name="Iwamoto M."/>
            <person name="Fukahori D."/>
            <person name="Shoda T."/>
            <person name="Sakoda M."/>
            <person name="Morohoshi T."/>
            <person name="Mitsuboshi M."/>
            <person name="Nishizawa T."/>
        </authorList>
    </citation>
    <scope>NUCLEOTIDE SEQUENCE</scope>
    <source>
        <strain evidence="8">CMC57</strain>
    </source>
</reference>
<proteinExistence type="inferred from homology"/>
<comment type="similarity">
    <text evidence="2 6">Belongs to the transposase mutator family.</text>
</comment>
<gene>
    <name evidence="8" type="ORF">KCMC57_62490</name>
</gene>
<dbReference type="PANTHER" id="PTHR33217">
    <property type="entry name" value="TRANSPOSASE FOR INSERTION SEQUENCE ELEMENT IS1081"/>
    <property type="match status" value="1"/>
</dbReference>
<dbReference type="GO" id="GO:0006313">
    <property type="term" value="P:DNA transposition"/>
    <property type="evidence" value="ECO:0007669"/>
    <property type="project" value="UniProtKB-UniRule"/>
</dbReference>